<dbReference type="EMBL" id="CP026604">
    <property type="protein sequence ID" value="AWB65505.1"/>
    <property type="molecule type" value="Genomic_DNA"/>
</dbReference>
<dbReference type="KEGG" id="cate:C2869_03225"/>
<dbReference type="Gene3D" id="3.40.50.720">
    <property type="entry name" value="NAD(P)-binding Rossmann-like Domain"/>
    <property type="match status" value="1"/>
</dbReference>
<dbReference type="InterPro" id="IPR002364">
    <property type="entry name" value="Quin_OxRdtase/zeta-crystal_CS"/>
</dbReference>
<dbReference type="RefSeq" id="WP_108601581.1">
    <property type="nucleotide sequence ID" value="NZ_CP026604.1"/>
</dbReference>
<dbReference type="InterPro" id="IPR020843">
    <property type="entry name" value="ER"/>
</dbReference>
<evidence type="ECO:0000256" key="1">
    <source>
        <dbReference type="ARBA" id="ARBA00004496"/>
    </source>
</evidence>
<dbReference type="GO" id="GO:0003723">
    <property type="term" value="F:RNA binding"/>
    <property type="evidence" value="ECO:0007669"/>
    <property type="project" value="UniProtKB-KW"/>
</dbReference>
<evidence type="ECO:0000256" key="4">
    <source>
        <dbReference type="ARBA" id="ARBA00022857"/>
    </source>
</evidence>
<keyword evidence="8" id="KW-1185">Reference proteome</keyword>
<dbReference type="CDD" id="cd08272">
    <property type="entry name" value="MDR6"/>
    <property type="match status" value="1"/>
</dbReference>
<dbReference type="SMART" id="SM00829">
    <property type="entry name" value="PKS_ER"/>
    <property type="match status" value="1"/>
</dbReference>
<organism evidence="7 8">
    <name type="scientific">Saccharobesus litoralis</name>
    <dbReference type="NCBI Taxonomy" id="2172099"/>
    <lineage>
        <taxon>Bacteria</taxon>
        <taxon>Pseudomonadati</taxon>
        <taxon>Pseudomonadota</taxon>
        <taxon>Gammaproteobacteria</taxon>
        <taxon>Alteromonadales</taxon>
        <taxon>Alteromonadaceae</taxon>
        <taxon>Saccharobesus</taxon>
    </lineage>
</organism>
<dbReference type="InterPro" id="IPR011032">
    <property type="entry name" value="GroES-like_sf"/>
</dbReference>
<dbReference type="InterPro" id="IPR051603">
    <property type="entry name" value="Zinc-ADH_QOR/CCCR"/>
</dbReference>
<proteinExistence type="predicted"/>
<dbReference type="PANTHER" id="PTHR44154">
    <property type="entry name" value="QUINONE OXIDOREDUCTASE"/>
    <property type="match status" value="1"/>
</dbReference>
<evidence type="ECO:0000259" key="6">
    <source>
        <dbReference type="SMART" id="SM00829"/>
    </source>
</evidence>
<dbReference type="Pfam" id="PF08240">
    <property type="entry name" value="ADH_N"/>
    <property type="match status" value="1"/>
</dbReference>
<evidence type="ECO:0000313" key="7">
    <source>
        <dbReference type="EMBL" id="AWB65505.1"/>
    </source>
</evidence>
<name>A0A2S0VMS4_9ALTE</name>
<evidence type="ECO:0000313" key="8">
    <source>
        <dbReference type="Proteomes" id="UP000244441"/>
    </source>
</evidence>
<dbReference type="OrthoDB" id="9785812at2"/>
<dbReference type="AlphaFoldDB" id="A0A2S0VMS4"/>
<gene>
    <name evidence="7" type="ORF">C2869_03225</name>
</gene>
<feature type="domain" description="Enoyl reductase (ER)" evidence="6">
    <location>
        <begin position="10"/>
        <end position="326"/>
    </location>
</feature>
<dbReference type="InterPro" id="IPR036291">
    <property type="entry name" value="NAD(P)-bd_dom_sf"/>
</dbReference>
<dbReference type="Proteomes" id="UP000244441">
    <property type="component" value="Chromosome"/>
</dbReference>
<keyword evidence="5" id="KW-0694">RNA-binding</keyword>
<dbReference type="GO" id="GO:0016491">
    <property type="term" value="F:oxidoreductase activity"/>
    <property type="evidence" value="ECO:0007669"/>
    <property type="project" value="InterPro"/>
</dbReference>
<dbReference type="GO" id="GO:0008270">
    <property type="term" value="F:zinc ion binding"/>
    <property type="evidence" value="ECO:0007669"/>
    <property type="project" value="InterPro"/>
</dbReference>
<evidence type="ECO:0000256" key="5">
    <source>
        <dbReference type="ARBA" id="ARBA00022884"/>
    </source>
</evidence>
<accession>A0A2S0VMS4</accession>
<protein>
    <submittedName>
        <fullName evidence="7">Quinone oxidoreductase</fullName>
    </submittedName>
</protein>
<comment type="subunit">
    <text evidence="2">Homotetramer.</text>
</comment>
<evidence type="ECO:0000256" key="2">
    <source>
        <dbReference type="ARBA" id="ARBA00011881"/>
    </source>
</evidence>
<dbReference type="Gene3D" id="3.90.180.10">
    <property type="entry name" value="Medium-chain alcohol dehydrogenases, catalytic domain"/>
    <property type="match status" value="1"/>
</dbReference>
<dbReference type="SUPFAM" id="SSF51735">
    <property type="entry name" value="NAD(P)-binding Rossmann-fold domains"/>
    <property type="match status" value="1"/>
</dbReference>
<sequence length="334" mass="35176">MKAMILNSYGGPEVFTAAEVAKPQVKVGHVLVRIMASSVNTVDTMIRQMGKDLPISPDLPAILGMDFAGVIEAVGEGVSDYQIGDEVYGCAGGLADLPGTLAEYIVADVQLIARKAKNISMQQAAAIPLVGITAYEGLKRAGIESGQDVLVHGGSGGVGHIALQLAKYFGANVYSTGGGDKQLALIEELGATGINYKTQTVADYVAQYTNGQGFDVVFDSVGGANMLNSFEAAKLNGQIASTVSLLELDLSVAHFKGLSLHVVFMLIPMLHNYKRQDHANILSKITEIVEAGQLIPVLDETNFTLAEIGQAHERLSSGKAMGKVVVTNSKLSEI</sequence>
<comment type="subcellular location">
    <subcellularLocation>
        <location evidence="1">Cytoplasm</location>
    </subcellularLocation>
</comment>
<dbReference type="Pfam" id="PF13602">
    <property type="entry name" value="ADH_zinc_N_2"/>
    <property type="match status" value="1"/>
</dbReference>
<dbReference type="GO" id="GO:0005737">
    <property type="term" value="C:cytoplasm"/>
    <property type="evidence" value="ECO:0007669"/>
    <property type="project" value="UniProtKB-SubCell"/>
</dbReference>
<evidence type="ECO:0000256" key="3">
    <source>
        <dbReference type="ARBA" id="ARBA00022490"/>
    </source>
</evidence>
<keyword evidence="3" id="KW-0963">Cytoplasm</keyword>
<dbReference type="SUPFAM" id="SSF50129">
    <property type="entry name" value="GroES-like"/>
    <property type="match status" value="1"/>
</dbReference>
<dbReference type="InterPro" id="IPR013154">
    <property type="entry name" value="ADH-like_N"/>
</dbReference>
<dbReference type="PANTHER" id="PTHR44154:SF1">
    <property type="entry name" value="QUINONE OXIDOREDUCTASE"/>
    <property type="match status" value="1"/>
</dbReference>
<dbReference type="PROSITE" id="PS01162">
    <property type="entry name" value="QOR_ZETA_CRYSTAL"/>
    <property type="match status" value="1"/>
</dbReference>
<keyword evidence="4" id="KW-0521">NADP</keyword>
<reference evidence="7 8" key="1">
    <citation type="submission" date="2018-01" db="EMBL/GenBank/DDBJ databases">
        <title>Genome sequence of a Cantenovulum-like bacteria.</title>
        <authorList>
            <person name="Tan W.R."/>
            <person name="Lau N.-S."/>
            <person name="Go F."/>
            <person name="Amirul A.-A.A."/>
        </authorList>
    </citation>
    <scope>NUCLEOTIDE SEQUENCE [LARGE SCALE GENOMIC DNA]</scope>
    <source>
        <strain evidence="7 8">CCB-QB4</strain>
    </source>
</reference>